<dbReference type="GO" id="GO:0140359">
    <property type="term" value="F:ABC-type transporter activity"/>
    <property type="evidence" value="ECO:0007669"/>
    <property type="project" value="InterPro"/>
</dbReference>
<evidence type="ECO:0000256" key="6">
    <source>
        <dbReference type="SAM" id="Phobius"/>
    </source>
</evidence>
<dbReference type="PANTHER" id="PTHR43027:SF1">
    <property type="entry name" value="DOXORUBICIN RESISTANCE ABC TRANSPORTER PERMEASE PROTEIN DRRC-RELATED"/>
    <property type="match status" value="1"/>
</dbReference>
<keyword evidence="5" id="KW-0046">Antibiotic resistance</keyword>
<dbReference type="InterPro" id="IPR052902">
    <property type="entry name" value="ABC-2_transporter"/>
</dbReference>
<evidence type="ECO:0000256" key="4">
    <source>
        <dbReference type="ARBA" id="ARBA00023136"/>
    </source>
</evidence>
<comment type="subcellular location">
    <subcellularLocation>
        <location evidence="1">Membrane</location>
        <topology evidence="1">Multi-pass membrane protein</topology>
    </subcellularLocation>
</comment>
<dbReference type="PANTHER" id="PTHR43027">
    <property type="entry name" value="DOXORUBICIN RESISTANCE ABC TRANSPORTER PERMEASE PROTEIN DRRC-RELATED"/>
    <property type="match status" value="1"/>
</dbReference>
<sequence length="245" mass="26184">MSAPVILTARLMRRNRVDLAFAVVAPLVGIIGLVFLLQDVIVTDGMTYAQYVLPAVVVQAMFFGALTTTDRAAADNVDGMSRRLQTLPISRYAPLTARMYYCLVRGLLAVVAATLGALLFGFRFTGGLGYAAAFFALALLLTLALSLGADAVGARAKRSEVAGQLLLIPQLLLVLLSTGLAPTDSFPTALQPFVASQPVSQITEALRDFTGGRVDTPNAVASLGWCLLFLCLFGYAALREQRRIR</sequence>
<dbReference type="EMBL" id="LK021338">
    <property type="protein sequence ID" value="CDQ44232.1"/>
    <property type="molecule type" value="Genomic_DNA"/>
</dbReference>
<dbReference type="RefSeq" id="WP_081843451.1">
    <property type="nucleotide sequence ID" value="NZ_JAKNRE010000003.1"/>
</dbReference>
<keyword evidence="2 6" id="KW-0812">Transmembrane</keyword>
<reference evidence="8" key="1">
    <citation type="submission" date="2014-05" db="EMBL/GenBank/DDBJ databases">
        <authorList>
            <person name="Urmite Genomes"/>
        </authorList>
    </citation>
    <scope>NUCLEOTIDE SEQUENCE</scope>
    <source>
        <strain evidence="8">DSM 44074</strain>
    </source>
</reference>
<feature type="transmembrane region" description="Helical" evidence="6">
    <location>
        <begin position="161"/>
        <end position="181"/>
    </location>
</feature>
<proteinExistence type="predicted"/>
<dbReference type="GO" id="GO:0046677">
    <property type="term" value="P:response to antibiotic"/>
    <property type="evidence" value="ECO:0007669"/>
    <property type="project" value="UniProtKB-KW"/>
</dbReference>
<evidence type="ECO:0000256" key="2">
    <source>
        <dbReference type="ARBA" id="ARBA00022692"/>
    </source>
</evidence>
<evidence type="ECO:0000256" key="3">
    <source>
        <dbReference type="ARBA" id="ARBA00022989"/>
    </source>
</evidence>
<dbReference type="PIRSF" id="PIRSF006648">
    <property type="entry name" value="DrrB"/>
    <property type="match status" value="1"/>
</dbReference>
<evidence type="ECO:0000256" key="5">
    <source>
        <dbReference type="ARBA" id="ARBA00023251"/>
    </source>
</evidence>
<evidence type="ECO:0000259" key="7">
    <source>
        <dbReference type="PROSITE" id="PS51012"/>
    </source>
</evidence>
<evidence type="ECO:0000313" key="9">
    <source>
        <dbReference type="Proteomes" id="UP000028864"/>
    </source>
</evidence>
<keyword evidence="3 6" id="KW-1133">Transmembrane helix</keyword>
<reference evidence="8" key="2">
    <citation type="submission" date="2015-09" db="EMBL/GenBank/DDBJ databases">
        <title>Draft genome sequence of Mycobacterium neoaurum DSM 44074.</title>
        <authorList>
            <person name="Croce O."/>
            <person name="Robert C."/>
            <person name="Raoult D."/>
            <person name="Drancourt M."/>
        </authorList>
    </citation>
    <scope>NUCLEOTIDE SEQUENCE</scope>
    <source>
        <strain evidence="8">DSM 44074</strain>
    </source>
</reference>
<dbReference type="InterPro" id="IPR013525">
    <property type="entry name" value="ABC2_TM"/>
</dbReference>
<protein>
    <submittedName>
        <fullName evidence="8">ABC-2 type transporter</fullName>
    </submittedName>
</protein>
<dbReference type="GO" id="GO:0043190">
    <property type="term" value="C:ATP-binding cassette (ABC) transporter complex"/>
    <property type="evidence" value="ECO:0007669"/>
    <property type="project" value="InterPro"/>
</dbReference>
<name>A0AAV2WJ94_MYCNE</name>
<keyword evidence="4 6" id="KW-0472">Membrane</keyword>
<feature type="transmembrane region" description="Helical" evidence="6">
    <location>
        <begin position="219"/>
        <end position="238"/>
    </location>
</feature>
<evidence type="ECO:0000313" key="8">
    <source>
        <dbReference type="EMBL" id="CDQ44232.1"/>
    </source>
</evidence>
<gene>
    <name evidence="8" type="ORF">BN1047_02108</name>
</gene>
<dbReference type="PROSITE" id="PS51012">
    <property type="entry name" value="ABC_TM2"/>
    <property type="match status" value="1"/>
</dbReference>
<dbReference type="InterPro" id="IPR047817">
    <property type="entry name" value="ABC2_TM_bact-type"/>
</dbReference>
<feature type="transmembrane region" description="Helical" evidence="6">
    <location>
        <begin position="20"/>
        <end position="42"/>
    </location>
</feature>
<feature type="domain" description="ABC transmembrane type-2" evidence="7">
    <location>
        <begin position="17"/>
        <end position="244"/>
    </location>
</feature>
<accession>A0AAV2WJ94</accession>
<feature type="transmembrane region" description="Helical" evidence="6">
    <location>
        <begin position="128"/>
        <end position="149"/>
    </location>
</feature>
<organism evidence="8 9">
    <name type="scientific">Mycolicibacterium neoaurum</name>
    <name type="common">Mycobacterium neoaurum</name>
    <dbReference type="NCBI Taxonomy" id="1795"/>
    <lineage>
        <taxon>Bacteria</taxon>
        <taxon>Bacillati</taxon>
        <taxon>Actinomycetota</taxon>
        <taxon>Actinomycetes</taxon>
        <taxon>Mycobacteriales</taxon>
        <taxon>Mycobacteriaceae</taxon>
        <taxon>Mycolicibacterium</taxon>
    </lineage>
</organism>
<dbReference type="Proteomes" id="UP000028864">
    <property type="component" value="Unassembled WGS sequence"/>
</dbReference>
<dbReference type="AlphaFoldDB" id="A0AAV2WJ94"/>
<dbReference type="Pfam" id="PF12698">
    <property type="entry name" value="ABC2_membrane_3"/>
    <property type="match status" value="1"/>
</dbReference>
<dbReference type="InterPro" id="IPR000412">
    <property type="entry name" value="ABC_2_transport"/>
</dbReference>
<evidence type="ECO:0000256" key="1">
    <source>
        <dbReference type="ARBA" id="ARBA00004141"/>
    </source>
</evidence>
<feature type="transmembrane region" description="Helical" evidence="6">
    <location>
        <begin position="48"/>
        <end position="66"/>
    </location>
</feature>
<feature type="transmembrane region" description="Helical" evidence="6">
    <location>
        <begin position="100"/>
        <end position="122"/>
    </location>
</feature>